<evidence type="ECO:0000259" key="9">
    <source>
        <dbReference type="SMART" id="SM00199"/>
    </source>
</evidence>
<keyword evidence="4" id="KW-0964">Secreted</keyword>
<dbReference type="FunFam" id="2.40.50.40:FF:000012">
    <property type="entry name" value="C-C motif chemokine"/>
    <property type="match status" value="1"/>
</dbReference>
<keyword evidence="6" id="KW-1015">Disulfide bond</keyword>
<dbReference type="EMBL" id="AHAT01015246">
    <property type="status" value="NOT_ANNOTATED_CDS"/>
    <property type="molecule type" value="Genomic_DNA"/>
</dbReference>
<dbReference type="GO" id="GO:0008009">
    <property type="term" value="F:chemokine activity"/>
    <property type="evidence" value="ECO:0007669"/>
    <property type="project" value="InterPro"/>
</dbReference>
<keyword evidence="7" id="KW-0395">Inflammatory response</keyword>
<dbReference type="InterPro" id="IPR036048">
    <property type="entry name" value="Interleukin_8-like_sf"/>
</dbReference>
<dbReference type="PANTHER" id="PTHR12015">
    <property type="entry name" value="SMALL INDUCIBLE CYTOKINE A"/>
    <property type="match status" value="1"/>
</dbReference>
<comment type="subcellular location">
    <subcellularLocation>
        <location evidence="1">Secreted</location>
    </subcellularLocation>
</comment>
<dbReference type="OMA" id="SACVFIM"/>
<evidence type="ECO:0000256" key="5">
    <source>
        <dbReference type="ARBA" id="ARBA00022729"/>
    </source>
</evidence>
<dbReference type="InterPro" id="IPR001811">
    <property type="entry name" value="Chemokine_IL8-like_dom"/>
</dbReference>
<evidence type="ECO:0000256" key="7">
    <source>
        <dbReference type="ARBA" id="ARBA00023198"/>
    </source>
</evidence>
<feature type="chain" id="PRO_5004868264" description="Chemokine interleukin-8-like domain-containing protein" evidence="8">
    <location>
        <begin position="28"/>
        <end position="91"/>
    </location>
</feature>
<dbReference type="Pfam" id="PF00048">
    <property type="entry name" value="IL8"/>
    <property type="match status" value="1"/>
</dbReference>
<keyword evidence="11" id="KW-1185">Reference proteome</keyword>
<evidence type="ECO:0000256" key="8">
    <source>
        <dbReference type="SAM" id="SignalP"/>
    </source>
</evidence>
<reference evidence="10" key="3">
    <citation type="submission" date="2025-09" db="UniProtKB">
        <authorList>
            <consortium name="Ensembl"/>
        </authorList>
    </citation>
    <scope>IDENTIFICATION</scope>
</reference>
<accession>W5MJ01</accession>
<evidence type="ECO:0000313" key="11">
    <source>
        <dbReference type="Proteomes" id="UP000018468"/>
    </source>
</evidence>
<dbReference type="eggNOG" id="ENOG502T00X">
    <property type="taxonomic scope" value="Eukaryota"/>
</dbReference>
<dbReference type="Gene3D" id="2.40.50.40">
    <property type="match status" value="1"/>
</dbReference>
<dbReference type="InterPro" id="IPR039809">
    <property type="entry name" value="Chemokine_b/g/d"/>
</dbReference>
<keyword evidence="2" id="KW-0145">Chemotaxis</keyword>
<sequence length="91" mass="10285">ETPMERLILSVTIVLAVLMTLTSVAESQSPVNCCVSYSEKPIPLKIIKDYRIQDTKEYCNISAVVFLTVRGRQICANPKDKWVMIAIQKIK</sequence>
<evidence type="ECO:0000256" key="2">
    <source>
        <dbReference type="ARBA" id="ARBA00022500"/>
    </source>
</evidence>
<keyword evidence="5 8" id="KW-0732">Signal</keyword>
<feature type="signal peptide" evidence="8">
    <location>
        <begin position="1"/>
        <end position="27"/>
    </location>
</feature>
<dbReference type="GeneTree" id="ENSGT01130000278316"/>
<dbReference type="InParanoid" id="W5MJ01"/>
<dbReference type="Bgee" id="ENSLOCG00000006917">
    <property type="expression patterns" value="Expressed in pharyngeal gill and 11 other cell types or tissues"/>
</dbReference>
<reference evidence="11" key="1">
    <citation type="submission" date="2011-12" db="EMBL/GenBank/DDBJ databases">
        <title>The Draft Genome of Lepisosteus oculatus.</title>
        <authorList>
            <consortium name="The Broad Institute Genome Assembly &amp; Analysis Group"/>
            <consortium name="Computational R&amp;D Group"/>
            <consortium name="and Sequencing Platform"/>
            <person name="Di Palma F."/>
            <person name="Alfoldi J."/>
            <person name="Johnson J."/>
            <person name="Berlin A."/>
            <person name="Gnerre S."/>
            <person name="Jaffe D."/>
            <person name="MacCallum I."/>
            <person name="Young S."/>
            <person name="Walker B.J."/>
            <person name="Lander E.S."/>
            <person name="Lindblad-Toh K."/>
        </authorList>
    </citation>
    <scope>NUCLEOTIDE SEQUENCE [LARGE SCALE GENOMIC DNA]</scope>
</reference>
<dbReference type="Ensembl" id="ENSLOCT00000008370.1">
    <property type="protein sequence ID" value="ENSLOCP00000008360.1"/>
    <property type="gene ID" value="ENSLOCG00000006917.1"/>
</dbReference>
<dbReference type="PANTHER" id="PTHR12015:SF108">
    <property type="entry name" value="C-C MOTIF CHEMOKINE 20"/>
    <property type="match status" value="1"/>
</dbReference>
<dbReference type="SMART" id="SM00199">
    <property type="entry name" value="SCY"/>
    <property type="match status" value="1"/>
</dbReference>
<reference evidence="10" key="2">
    <citation type="submission" date="2025-08" db="UniProtKB">
        <authorList>
            <consortium name="Ensembl"/>
        </authorList>
    </citation>
    <scope>IDENTIFICATION</scope>
</reference>
<dbReference type="Proteomes" id="UP000018468">
    <property type="component" value="Linkage group LG14"/>
</dbReference>
<dbReference type="GO" id="GO:0006954">
    <property type="term" value="P:inflammatory response"/>
    <property type="evidence" value="ECO:0007669"/>
    <property type="project" value="UniProtKB-KW"/>
</dbReference>
<evidence type="ECO:0000256" key="6">
    <source>
        <dbReference type="ARBA" id="ARBA00023157"/>
    </source>
</evidence>
<dbReference type="GO" id="GO:0006955">
    <property type="term" value="P:immune response"/>
    <property type="evidence" value="ECO:0007669"/>
    <property type="project" value="InterPro"/>
</dbReference>
<evidence type="ECO:0000256" key="3">
    <source>
        <dbReference type="ARBA" id="ARBA00022514"/>
    </source>
</evidence>
<organism evidence="10 11">
    <name type="scientific">Lepisosteus oculatus</name>
    <name type="common">Spotted gar</name>
    <dbReference type="NCBI Taxonomy" id="7918"/>
    <lineage>
        <taxon>Eukaryota</taxon>
        <taxon>Metazoa</taxon>
        <taxon>Chordata</taxon>
        <taxon>Craniata</taxon>
        <taxon>Vertebrata</taxon>
        <taxon>Euteleostomi</taxon>
        <taxon>Actinopterygii</taxon>
        <taxon>Neopterygii</taxon>
        <taxon>Holostei</taxon>
        <taxon>Semionotiformes</taxon>
        <taxon>Lepisosteidae</taxon>
        <taxon>Lepisosteus</taxon>
    </lineage>
</organism>
<name>W5MJ01_LEPOC</name>
<dbReference type="STRING" id="7918.ENSLOCP00000008360"/>
<feature type="domain" description="Chemokine interleukin-8-like" evidence="9">
    <location>
        <begin position="30"/>
        <end position="90"/>
    </location>
</feature>
<evidence type="ECO:0000256" key="1">
    <source>
        <dbReference type="ARBA" id="ARBA00004613"/>
    </source>
</evidence>
<keyword evidence="3" id="KW-0202">Cytokine</keyword>
<dbReference type="AlphaFoldDB" id="W5MJ01"/>
<evidence type="ECO:0000313" key="10">
    <source>
        <dbReference type="Ensembl" id="ENSLOCP00000008360.1"/>
    </source>
</evidence>
<evidence type="ECO:0000256" key="4">
    <source>
        <dbReference type="ARBA" id="ARBA00022525"/>
    </source>
</evidence>
<dbReference type="GO" id="GO:0005615">
    <property type="term" value="C:extracellular space"/>
    <property type="evidence" value="ECO:0007669"/>
    <property type="project" value="UniProtKB-KW"/>
</dbReference>
<protein>
    <recommendedName>
        <fullName evidence="9">Chemokine interleukin-8-like domain-containing protein</fullName>
    </recommendedName>
</protein>
<dbReference type="SUPFAM" id="SSF54117">
    <property type="entry name" value="Interleukin 8-like chemokines"/>
    <property type="match status" value="1"/>
</dbReference>
<dbReference type="HOGENOM" id="CLU_141716_3_3_1"/>
<proteinExistence type="predicted"/>